<evidence type="ECO:0000313" key="1">
    <source>
        <dbReference type="EMBL" id="TDF91639.1"/>
    </source>
</evidence>
<name>A0A4R5K9G6_9MICC</name>
<reference evidence="1 2" key="1">
    <citation type="submission" date="2019-03" db="EMBL/GenBank/DDBJ databases">
        <title>Whole genome sequence of Arthrobacter sp JH1-1.</title>
        <authorList>
            <person name="Trinh H.N."/>
        </authorList>
    </citation>
    <scope>NUCLEOTIDE SEQUENCE [LARGE SCALE GENOMIC DNA]</scope>
    <source>
        <strain evidence="1 2">JH1-1</strain>
    </source>
</reference>
<evidence type="ECO:0000313" key="2">
    <source>
        <dbReference type="Proteomes" id="UP000295511"/>
    </source>
</evidence>
<gene>
    <name evidence="1" type="ORF">E1809_20155</name>
</gene>
<dbReference type="AlphaFoldDB" id="A0A4R5K9G6"/>
<organism evidence="1 2">
    <name type="scientific">Arthrobacter terricola</name>
    <dbReference type="NCBI Taxonomy" id="2547396"/>
    <lineage>
        <taxon>Bacteria</taxon>
        <taxon>Bacillati</taxon>
        <taxon>Actinomycetota</taxon>
        <taxon>Actinomycetes</taxon>
        <taxon>Micrococcales</taxon>
        <taxon>Micrococcaceae</taxon>
        <taxon>Arthrobacter</taxon>
    </lineage>
</organism>
<comment type="caution">
    <text evidence="1">The sequence shown here is derived from an EMBL/GenBank/DDBJ whole genome shotgun (WGS) entry which is preliminary data.</text>
</comment>
<proteinExistence type="predicted"/>
<sequence>MTQPKLTTAGSLRRSSSFHRHRRMLESMFVSMPKVLSKSGIDFTVQSVETTTEHVLIRVRTSVMLPGRYHATAIFPAIAAEPLALSDKHGTSAPLFQSSSAAGAFMGIVDFAYLLKAGIDLNSPLTLESSSTRMTFQI</sequence>
<keyword evidence="2" id="KW-1185">Reference proteome</keyword>
<protein>
    <submittedName>
        <fullName evidence="1">Uncharacterized protein</fullName>
    </submittedName>
</protein>
<dbReference type="EMBL" id="SMRU01000028">
    <property type="protein sequence ID" value="TDF91639.1"/>
    <property type="molecule type" value="Genomic_DNA"/>
</dbReference>
<accession>A0A4R5K9G6</accession>
<dbReference type="Proteomes" id="UP000295511">
    <property type="component" value="Unassembled WGS sequence"/>
</dbReference>